<organism evidence="1 2">
    <name type="scientific">Peronosclerospora sorghi</name>
    <dbReference type="NCBI Taxonomy" id="230839"/>
    <lineage>
        <taxon>Eukaryota</taxon>
        <taxon>Sar</taxon>
        <taxon>Stramenopiles</taxon>
        <taxon>Oomycota</taxon>
        <taxon>Peronosporomycetes</taxon>
        <taxon>Peronosporales</taxon>
        <taxon>Peronosporaceae</taxon>
        <taxon>Peronosclerospora</taxon>
    </lineage>
</organism>
<evidence type="ECO:0000313" key="1">
    <source>
        <dbReference type="EMBL" id="KAI9923195.1"/>
    </source>
</evidence>
<proteinExistence type="predicted"/>
<name>A0ACC0WYT9_9STRA</name>
<gene>
    <name evidence="1" type="ORF">PsorP6_001095</name>
</gene>
<dbReference type="Proteomes" id="UP001163321">
    <property type="component" value="Chromosome 1"/>
</dbReference>
<accession>A0ACC0WYT9</accession>
<keyword evidence="2" id="KW-1185">Reference proteome</keyword>
<dbReference type="EMBL" id="CM047580">
    <property type="protein sequence ID" value="KAI9923195.1"/>
    <property type="molecule type" value="Genomic_DNA"/>
</dbReference>
<reference evidence="1 2" key="1">
    <citation type="journal article" date="2022" name="bioRxiv">
        <title>The genome of the oomycete Peronosclerospora sorghi, a cosmopolitan pathogen of maize and sorghum, is inflated with dispersed pseudogenes.</title>
        <authorList>
            <person name="Fletcher K."/>
            <person name="Martin F."/>
            <person name="Isakeit T."/>
            <person name="Cavanaugh K."/>
            <person name="Magill C."/>
            <person name="Michelmore R."/>
        </authorList>
    </citation>
    <scope>NUCLEOTIDE SEQUENCE [LARGE SCALE GENOMIC DNA]</scope>
    <source>
        <strain evidence="1">P6</strain>
    </source>
</reference>
<protein>
    <submittedName>
        <fullName evidence="1">Uncharacterized protein</fullName>
    </submittedName>
</protein>
<evidence type="ECO:0000313" key="2">
    <source>
        <dbReference type="Proteomes" id="UP001163321"/>
    </source>
</evidence>
<sequence>MFGSKTLTRSSKLLWWQSLPLTAPTKRVPRLQQLTYDYGAPADVVSNMPHVVRLFSGEGMVASGLRAVIATTMSPPFPRLDQAWAFKQTTFAAATFLYAAQVHGLSTCPMEGFDQIRVRKVLDIPDRYRVPVVIALGHPDPAAKPQKPSVRLDPAVDGYDMSFLVAHQHLENMYNHKLLDSIITFMEDIHKEISEMKISLLARGRIVASEFMKQSTHEQFDAEGRELFCHDTSCFSKI</sequence>
<comment type="caution">
    <text evidence="1">The sequence shown here is derived from an EMBL/GenBank/DDBJ whole genome shotgun (WGS) entry which is preliminary data.</text>
</comment>